<accession>A0ABR4R312</accession>
<dbReference type="Proteomes" id="UP000025748">
    <property type="component" value="Unassembled WGS sequence"/>
</dbReference>
<evidence type="ECO:0000313" key="1">
    <source>
        <dbReference type="EMBL" id="KCB24827.1"/>
    </source>
</evidence>
<organism evidence="1 2">
    <name type="scientific">Bordetella hinzii OH87 BAL007II</name>
    <dbReference type="NCBI Taxonomy" id="1331262"/>
    <lineage>
        <taxon>Bacteria</taxon>
        <taxon>Pseudomonadati</taxon>
        <taxon>Pseudomonadota</taxon>
        <taxon>Betaproteobacteria</taxon>
        <taxon>Burkholderiales</taxon>
        <taxon>Alcaligenaceae</taxon>
        <taxon>Bordetella</taxon>
    </lineage>
</organism>
<protein>
    <submittedName>
        <fullName evidence="1">Uncharacterized protein</fullName>
    </submittedName>
</protein>
<evidence type="ECO:0000313" key="2">
    <source>
        <dbReference type="Proteomes" id="UP000025748"/>
    </source>
</evidence>
<proteinExistence type="predicted"/>
<gene>
    <name evidence="1" type="ORF">L544_0842</name>
</gene>
<dbReference type="EMBL" id="JHEM01000010">
    <property type="protein sequence ID" value="KCB24827.1"/>
    <property type="molecule type" value="Genomic_DNA"/>
</dbReference>
<keyword evidence="2" id="KW-1185">Reference proteome</keyword>
<sequence length="37" mass="4305">MFFIGAQESILETVTFPKYHAGISHTKKKDVRNYAYL</sequence>
<name>A0ABR4R312_9BORD</name>
<comment type="caution">
    <text evidence="1">The sequence shown here is derived from an EMBL/GenBank/DDBJ whole genome shotgun (WGS) entry which is preliminary data.</text>
</comment>
<reference evidence="1 2" key="1">
    <citation type="submission" date="2014-03" db="EMBL/GenBank/DDBJ databases">
        <title>Genome sequence of Bordetella hinzii.</title>
        <authorList>
            <person name="Register K."/>
            <person name="Harvill E."/>
            <person name="Goodfield L.L."/>
            <person name="Ivanov Y.V."/>
            <person name="Meyer J.A."/>
            <person name="Muse S.J."/>
            <person name="Jacobs N."/>
            <person name="Bendor L."/>
            <person name="Smallridge W.E."/>
            <person name="Brinkac L.M."/>
            <person name="Sanka R."/>
            <person name="Kim M."/>
            <person name="Losada L."/>
        </authorList>
    </citation>
    <scope>NUCLEOTIDE SEQUENCE [LARGE SCALE GENOMIC DNA]</scope>
    <source>
        <strain evidence="1 2">OH87 BAL007II</strain>
    </source>
</reference>